<dbReference type="PANTHER" id="PTHR38115:SF1">
    <property type="entry name" value="LIPOCALIN-LIKE DOMAIN-CONTAINING PROTEIN"/>
    <property type="match status" value="1"/>
</dbReference>
<dbReference type="PANTHER" id="PTHR38115">
    <property type="entry name" value="LIPOCALIN-LIKE DOMAIN-CONTAINING PROTEIN"/>
    <property type="match status" value="1"/>
</dbReference>
<comment type="caution">
    <text evidence="1">The sequence shown here is derived from an EMBL/GenBank/DDBJ whole genome shotgun (WGS) entry which is preliminary data.</text>
</comment>
<dbReference type="EMBL" id="JAUEPN010000001">
    <property type="protein sequence ID" value="KAK3300862.1"/>
    <property type="molecule type" value="Genomic_DNA"/>
</dbReference>
<reference evidence="1" key="2">
    <citation type="submission" date="2023-06" db="EMBL/GenBank/DDBJ databases">
        <authorList>
            <consortium name="Lawrence Berkeley National Laboratory"/>
            <person name="Haridas S."/>
            <person name="Hensen N."/>
            <person name="Bonometti L."/>
            <person name="Westerberg I."/>
            <person name="Brannstrom I.O."/>
            <person name="Guillou S."/>
            <person name="Cros-Aarteil S."/>
            <person name="Calhoun S."/>
            <person name="Kuo A."/>
            <person name="Mondo S."/>
            <person name="Pangilinan J."/>
            <person name="Riley R."/>
            <person name="Labutti K."/>
            <person name="Andreopoulos B."/>
            <person name="Lipzen A."/>
            <person name="Chen C."/>
            <person name="Yanf M."/>
            <person name="Daum C."/>
            <person name="Ng V."/>
            <person name="Clum A."/>
            <person name="Steindorff A."/>
            <person name="Ohm R."/>
            <person name="Martin F."/>
            <person name="Silar P."/>
            <person name="Natvig D."/>
            <person name="Lalanne C."/>
            <person name="Gautier V."/>
            <person name="Ament-Velasquez S.L."/>
            <person name="Kruys A."/>
            <person name="Hutchinson M.I."/>
            <person name="Powell A.J."/>
            <person name="Barry K."/>
            <person name="Miller A.N."/>
            <person name="Grigoriev I.V."/>
            <person name="Debuchy R."/>
            <person name="Gladieux P."/>
            <person name="Thoren M.H."/>
            <person name="Johannesson H."/>
        </authorList>
    </citation>
    <scope>NUCLEOTIDE SEQUENCE</scope>
    <source>
        <strain evidence="1">CBS 168.71</strain>
    </source>
</reference>
<dbReference type="AlphaFoldDB" id="A0AAE0HQH3"/>
<dbReference type="Proteomes" id="UP001278766">
    <property type="component" value="Unassembled WGS sequence"/>
</dbReference>
<evidence type="ECO:0000313" key="1">
    <source>
        <dbReference type="EMBL" id="KAK3300862.1"/>
    </source>
</evidence>
<dbReference type="RefSeq" id="XP_062664376.1">
    <property type="nucleotide sequence ID" value="XM_062799980.1"/>
</dbReference>
<organism evidence="1 2">
    <name type="scientific">Chaetomium fimeti</name>
    <dbReference type="NCBI Taxonomy" id="1854472"/>
    <lineage>
        <taxon>Eukaryota</taxon>
        <taxon>Fungi</taxon>
        <taxon>Dikarya</taxon>
        <taxon>Ascomycota</taxon>
        <taxon>Pezizomycotina</taxon>
        <taxon>Sordariomycetes</taxon>
        <taxon>Sordariomycetidae</taxon>
        <taxon>Sordariales</taxon>
        <taxon>Chaetomiaceae</taxon>
        <taxon>Chaetomium</taxon>
    </lineage>
</organism>
<dbReference type="GeneID" id="87836928"/>
<name>A0AAE0HQH3_9PEZI</name>
<evidence type="ECO:0000313" key="2">
    <source>
        <dbReference type="Proteomes" id="UP001278766"/>
    </source>
</evidence>
<reference evidence="1" key="1">
    <citation type="journal article" date="2023" name="Mol. Phylogenet. Evol.">
        <title>Genome-scale phylogeny and comparative genomics of the fungal order Sordariales.</title>
        <authorList>
            <person name="Hensen N."/>
            <person name="Bonometti L."/>
            <person name="Westerberg I."/>
            <person name="Brannstrom I.O."/>
            <person name="Guillou S."/>
            <person name="Cros-Aarteil S."/>
            <person name="Calhoun S."/>
            <person name="Haridas S."/>
            <person name="Kuo A."/>
            <person name="Mondo S."/>
            <person name="Pangilinan J."/>
            <person name="Riley R."/>
            <person name="LaButti K."/>
            <person name="Andreopoulos B."/>
            <person name="Lipzen A."/>
            <person name="Chen C."/>
            <person name="Yan M."/>
            <person name="Daum C."/>
            <person name="Ng V."/>
            <person name="Clum A."/>
            <person name="Steindorff A."/>
            <person name="Ohm R.A."/>
            <person name="Martin F."/>
            <person name="Silar P."/>
            <person name="Natvig D.O."/>
            <person name="Lalanne C."/>
            <person name="Gautier V."/>
            <person name="Ament-Velasquez S.L."/>
            <person name="Kruys A."/>
            <person name="Hutchinson M.I."/>
            <person name="Powell A.J."/>
            <person name="Barry K."/>
            <person name="Miller A.N."/>
            <person name="Grigoriev I.V."/>
            <person name="Debuchy R."/>
            <person name="Gladieux P."/>
            <person name="Hiltunen Thoren M."/>
            <person name="Johannesson H."/>
        </authorList>
    </citation>
    <scope>NUCLEOTIDE SEQUENCE</scope>
    <source>
        <strain evidence="1">CBS 168.71</strain>
    </source>
</reference>
<keyword evidence="2" id="KW-1185">Reference proteome</keyword>
<gene>
    <name evidence="1" type="ORF">B0H64DRAFT_25346</name>
</gene>
<dbReference type="InterPro" id="IPR053037">
    <property type="entry name" value="Pericyclase_pydY-like"/>
</dbReference>
<protein>
    <submittedName>
        <fullName evidence="1">Uncharacterized protein</fullName>
    </submittedName>
</protein>
<sequence length="198" mass="21793">MAAPANKTIGDLNGKWTMNKSLSSNIEPGLTLQGISWMTRKAVGLATLTLQVKQYEGPPSPAEKPTEGITSCTHIDVEQTGTGGLKGSSEKRCLDFAFREHRDWLFGHVKGQTKFVKAEEVTDEFLKSGWLDGEAEKAGPDGALHLLSYVESLDSDWTATQIWGFKIVDGVRRHVRNVVIAKGAERAELELVYDFISE</sequence>
<proteinExistence type="predicted"/>
<accession>A0AAE0HQH3</accession>